<organism evidence="1 2">
    <name type="scientific">Mycobacteroides abscessus</name>
    <dbReference type="NCBI Taxonomy" id="36809"/>
    <lineage>
        <taxon>Bacteria</taxon>
        <taxon>Bacillati</taxon>
        <taxon>Actinomycetota</taxon>
        <taxon>Actinomycetes</taxon>
        <taxon>Mycobacteriales</taxon>
        <taxon>Mycobacteriaceae</taxon>
        <taxon>Mycobacteroides</taxon>
    </lineage>
</organism>
<evidence type="ECO:0000313" key="1">
    <source>
        <dbReference type="EMBL" id="CPV65788.1"/>
    </source>
</evidence>
<sequence>MRGVVAIAYAVISYVLFLASFLYLIAFVGNMMVPCTIDNGLPAPTLEALVVDGVSLSLFLAVHSVMARTWFQVLVDPVCVAGNRTQYLCAGVDIASAKAQELRRIAKEAQQFSEQQDQSCTKPWPLSRITAVASFNGATDENCPLGRLHHPTHVCVPWSAPDLKGRDHRMTFAAHGHTDNNTRIHIGHHQHVCGVVLIVANHVGTIP</sequence>
<dbReference type="Proteomes" id="UP000045782">
    <property type="component" value="Unassembled WGS sequence"/>
</dbReference>
<name>A0A0U0ZSJ1_9MYCO</name>
<dbReference type="EMBL" id="CSWP01000009">
    <property type="protein sequence ID" value="CPV65788.1"/>
    <property type="molecule type" value="Genomic_DNA"/>
</dbReference>
<accession>A0A0U0ZSJ1</accession>
<protein>
    <submittedName>
        <fullName evidence="1">Uncharacterized protein</fullName>
    </submittedName>
</protein>
<dbReference type="AlphaFoldDB" id="A0A0U0ZSJ1"/>
<reference evidence="1 2" key="1">
    <citation type="submission" date="2015-03" db="EMBL/GenBank/DDBJ databases">
        <authorList>
            <person name="Murphy D."/>
        </authorList>
    </citation>
    <scope>NUCLEOTIDE SEQUENCE [LARGE SCALE GENOMIC DNA]</scope>
    <source>
        <strain evidence="1 2">PAP088</strain>
    </source>
</reference>
<proteinExistence type="predicted"/>
<evidence type="ECO:0000313" key="2">
    <source>
        <dbReference type="Proteomes" id="UP000045782"/>
    </source>
</evidence>
<gene>
    <name evidence="1" type="ORF">ERS075579_03878</name>
</gene>